<proteinExistence type="predicted"/>
<dbReference type="AlphaFoldDB" id="A0AAN6RU57"/>
<reference evidence="2" key="1">
    <citation type="journal article" date="2023" name="Mol. Phylogenet. Evol.">
        <title>Genome-scale phylogeny and comparative genomics of the fungal order Sordariales.</title>
        <authorList>
            <person name="Hensen N."/>
            <person name="Bonometti L."/>
            <person name="Westerberg I."/>
            <person name="Brannstrom I.O."/>
            <person name="Guillou S."/>
            <person name="Cros-Aarteil S."/>
            <person name="Calhoun S."/>
            <person name="Haridas S."/>
            <person name="Kuo A."/>
            <person name="Mondo S."/>
            <person name="Pangilinan J."/>
            <person name="Riley R."/>
            <person name="LaButti K."/>
            <person name="Andreopoulos B."/>
            <person name="Lipzen A."/>
            <person name="Chen C."/>
            <person name="Yan M."/>
            <person name="Daum C."/>
            <person name="Ng V."/>
            <person name="Clum A."/>
            <person name="Steindorff A."/>
            <person name="Ohm R.A."/>
            <person name="Martin F."/>
            <person name="Silar P."/>
            <person name="Natvig D.O."/>
            <person name="Lalanne C."/>
            <person name="Gautier V."/>
            <person name="Ament-Velasquez S.L."/>
            <person name="Kruys A."/>
            <person name="Hutchinson M.I."/>
            <person name="Powell A.J."/>
            <person name="Barry K."/>
            <person name="Miller A.N."/>
            <person name="Grigoriev I.V."/>
            <person name="Debuchy R."/>
            <person name="Gladieux P."/>
            <person name="Hiltunen Thoren M."/>
            <person name="Johannesson H."/>
        </authorList>
    </citation>
    <scope>NUCLEOTIDE SEQUENCE</scope>
    <source>
        <strain evidence="2">CBS 103.79</strain>
    </source>
</reference>
<gene>
    <name evidence="2" type="ORF">C8A05DRAFT_32697</name>
</gene>
<reference evidence="2" key="2">
    <citation type="submission" date="2023-05" db="EMBL/GenBank/DDBJ databases">
        <authorList>
            <consortium name="Lawrence Berkeley National Laboratory"/>
            <person name="Steindorff A."/>
            <person name="Hensen N."/>
            <person name="Bonometti L."/>
            <person name="Westerberg I."/>
            <person name="Brannstrom I.O."/>
            <person name="Guillou S."/>
            <person name="Cros-Aarteil S."/>
            <person name="Calhoun S."/>
            <person name="Haridas S."/>
            <person name="Kuo A."/>
            <person name="Mondo S."/>
            <person name="Pangilinan J."/>
            <person name="Riley R."/>
            <person name="Labutti K."/>
            <person name="Andreopoulos B."/>
            <person name="Lipzen A."/>
            <person name="Chen C."/>
            <person name="Yanf M."/>
            <person name="Daum C."/>
            <person name="Ng V."/>
            <person name="Clum A."/>
            <person name="Ohm R."/>
            <person name="Martin F."/>
            <person name="Silar P."/>
            <person name="Natvig D."/>
            <person name="Lalanne C."/>
            <person name="Gautier V."/>
            <person name="Ament-Velasquez S.L."/>
            <person name="Kruys A."/>
            <person name="Hutchinson M.I."/>
            <person name="Powell A.J."/>
            <person name="Barry K."/>
            <person name="Miller A.N."/>
            <person name="Grigoriev I.V."/>
            <person name="Debuchy R."/>
            <person name="Gladieux P."/>
            <person name="Thoren M.H."/>
            <person name="Johannesson H."/>
        </authorList>
    </citation>
    <scope>NUCLEOTIDE SEQUENCE</scope>
    <source>
        <strain evidence="2">CBS 103.79</strain>
    </source>
</reference>
<organism evidence="2 3">
    <name type="scientific">Staphylotrichum tortipilum</name>
    <dbReference type="NCBI Taxonomy" id="2831512"/>
    <lineage>
        <taxon>Eukaryota</taxon>
        <taxon>Fungi</taxon>
        <taxon>Dikarya</taxon>
        <taxon>Ascomycota</taxon>
        <taxon>Pezizomycotina</taxon>
        <taxon>Sordariomycetes</taxon>
        <taxon>Sordariomycetidae</taxon>
        <taxon>Sordariales</taxon>
        <taxon>Chaetomiaceae</taxon>
        <taxon>Staphylotrichum</taxon>
    </lineage>
</organism>
<dbReference type="EMBL" id="MU855441">
    <property type="protein sequence ID" value="KAK3903557.1"/>
    <property type="molecule type" value="Genomic_DNA"/>
</dbReference>
<evidence type="ECO:0000313" key="3">
    <source>
        <dbReference type="Proteomes" id="UP001303889"/>
    </source>
</evidence>
<evidence type="ECO:0000256" key="1">
    <source>
        <dbReference type="SAM" id="MobiDB-lite"/>
    </source>
</evidence>
<keyword evidence="3" id="KW-1185">Reference proteome</keyword>
<name>A0AAN6RU57_9PEZI</name>
<comment type="caution">
    <text evidence="2">The sequence shown here is derived from an EMBL/GenBank/DDBJ whole genome shotgun (WGS) entry which is preliminary data.</text>
</comment>
<protein>
    <submittedName>
        <fullName evidence="2">Uncharacterized protein</fullName>
    </submittedName>
</protein>
<accession>A0AAN6RU57</accession>
<sequence>MQTLRKLTTLPGLRASTTLRATTTRAAATDARRSTSRPAQPATTTSATPLTLASHRDTSPTTPYALDERTRTLYRTQIYHGQSGPAAASGTRAIHYESMPASIAGVSPHLFGTEFKGNPTESEADVAADRCDYDPLPPGGHMYGVEYKGNPTESEADVAADRSAYDPLPMQMHHAIRMGAGGAAAKPTESEEDVVADREGVMDPIWGAGRHHH</sequence>
<feature type="region of interest" description="Disordered" evidence="1">
    <location>
        <begin position="1"/>
        <end position="64"/>
    </location>
</feature>
<feature type="compositionally biased region" description="Low complexity" evidence="1">
    <location>
        <begin position="14"/>
        <end position="29"/>
    </location>
</feature>
<dbReference type="Proteomes" id="UP001303889">
    <property type="component" value="Unassembled WGS sequence"/>
</dbReference>
<evidence type="ECO:0000313" key="2">
    <source>
        <dbReference type="EMBL" id="KAK3903557.1"/>
    </source>
</evidence>
<feature type="compositionally biased region" description="Low complexity" evidence="1">
    <location>
        <begin position="36"/>
        <end position="53"/>
    </location>
</feature>